<feature type="region of interest" description="Disordered" evidence="6">
    <location>
        <begin position="277"/>
        <end position="304"/>
    </location>
</feature>
<dbReference type="PANTHER" id="PTHR24422">
    <property type="entry name" value="CHEMOTAXIS PROTEIN METHYLTRANSFERASE"/>
    <property type="match status" value="1"/>
</dbReference>
<dbReference type="RefSeq" id="WP_158444912.1">
    <property type="nucleotide sequence ID" value="NZ_JAOAOS010000001.1"/>
</dbReference>
<keyword evidence="5" id="KW-0949">S-adenosyl-L-methionine</keyword>
<sequence>MTEPDFSFLCALLRQRSGLSLGPDKLYLAESRLSILCRRRGIAGIDLLMRQVRLGRDAELEAAVVEAMTTNETLFFRDSAPFDLVRDVLLPEKLAANAASRTLRIWCAAVSSGQEAYSLAMLVDGMADSLAGWRVEILGTDISREVLEKARSGLYSQFEIQRGLPIRMLLRHFSQRGDKWQVSEKLRAMVSFRRHNLLERSDGFGRFDIVFCRNVLIYFDTPTKQKALELLAPRLAPDGALVLGATETVLGLATGLRPDPQQRGLFRPALPSRLDAALPPRTQGLPWPGGALPAPAKPDTITRR</sequence>
<evidence type="ECO:0000259" key="7">
    <source>
        <dbReference type="PROSITE" id="PS50123"/>
    </source>
</evidence>
<dbReference type="InterPro" id="IPR029063">
    <property type="entry name" value="SAM-dependent_MTases_sf"/>
</dbReference>
<dbReference type="Pfam" id="PF03705">
    <property type="entry name" value="CheR_N"/>
    <property type="match status" value="1"/>
</dbReference>
<evidence type="ECO:0000313" key="8">
    <source>
        <dbReference type="EMBL" id="MFC5292340.1"/>
    </source>
</evidence>
<protein>
    <recommendedName>
        <fullName evidence="2">protein-glutamate O-methyltransferase</fullName>
        <ecNumber evidence="2">2.1.1.80</ecNumber>
    </recommendedName>
</protein>
<keyword evidence="3 8" id="KW-0489">Methyltransferase</keyword>
<name>A0ABW0F3C2_9HYPH</name>
<dbReference type="SUPFAM" id="SSF47757">
    <property type="entry name" value="Chemotaxis receptor methyltransferase CheR, N-terminal domain"/>
    <property type="match status" value="1"/>
</dbReference>
<comment type="caution">
    <text evidence="8">The sequence shown here is derived from an EMBL/GenBank/DDBJ whole genome shotgun (WGS) entry which is preliminary data.</text>
</comment>
<evidence type="ECO:0000256" key="1">
    <source>
        <dbReference type="ARBA" id="ARBA00001541"/>
    </source>
</evidence>
<evidence type="ECO:0000256" key="2">
    <source>
        <dbReference type="ARBA" id="ARBA00012534"/>
    </source>
</evidence>
<evidence type="ECO:0000256" key="4">
    <source>
        <dbReference type="ARBA" id="ARBA00022679"/>
    </source>
</evidence>
<dbReference type="SUPFAM" id="SSF53335">
    <property type="entry name" value="S-adenosyl-L-methionine-dependent methyltransferases"/>
    <property type="match status" value="1"/>
</dbReference>
<dbReference type="InterPro" id="IPR000780">
    <property type="entry name" value="CheR_MeTrfase"/>
</dbReference>
<dbReference type="PANTHER" id="PTHR24422:SF21">
    <property type="entry name" value="CHEMOTAXIS PROTEIN METHYLTRANSFERASE 1"/>
    <property type="match status" value="1"/>
</dbReference>
<dbReference type="InterPro" id="IPR050903">
    <property type="entry name" value="Bact_Chemotaxis_MeTrfase"/>
</dbReference>
<dbReference type="InterPro" id="IPR022641">
    <property type="entry name" value="CheR_N"/>
</dbReference>
<dbReference type="PRINTS" id="PR00996">
    <property type="entry name" value="CHERMTFRASE"/>
</dbReference>
<organism evidence="8 9">
    <name type="scientific">Bosea minatitlanensis</name>
    <dbReference type="NCBI Taxonomy" id="128782"/>
    <lineage>
        <taxon>Bacteria</taxon>
        <taxon>Pseudomonadati</taxon>
        <taxon>Pseudomonadota</taxon>
        <taxon>Alphaproteobacteria</taxon>
        <taxon>Hyphomicrobiales</taxon>
        <taxon>Boseaceae</taxon>
        <taxon>Bosea</taxon>
    </lineage>
</organism>
<feature type="compositionally biased region" description="Low complexity" evidence="6">
    <location>
        <begin position="284"/>
        <end position="298"/>
    </location>
</feature>
<dbReference type="EC" id="2.1.1.80" evidence="2"/>
<evidence type="ECO:0000256" key="6">
    <source>
        <dbReference type="SAM" id="MobiDB-lite"/>
    </source>
</evidence>
<dbReference type="Proteomes" id="UP001595976">
    <property type="component" value="Unassembled WGS sequence"/>
</dbReference>
<keyword evidence="9" id="KW-1185">Reference proteome</keyword>
<evidence type="ECO:0000313" key="9">
    <source>
        <dbReference type="Proteomes" id="UP001595976"/>
    </source>
</evidence>
<proteinExistence type="predicted"/>
<dbReference type="GO" id="GO:0032259">
    <property type="term" value="P:methylation"/>
    <property type="evidence" value="ECO:0007669"/>
    <property type="project" value="UniProtKB-KW"/>
</dbReference>
<gene>
    <name evidence="8" type="ORF">ACFPK2_04965</name>
</gene>
<comment type="catalytic activity">
    <reaction evidence="1">
        <text>L-glutamyl-[protein] + S-adenosyl-L-methionine = [protein]-L-glutamate 5-O-methyl ester + S-adenosyl-L-homocysteine</text>
        <dbReference type="Rhea" id="RHEA:24452"/>
        <dbReference type="Rhea" id="RHEA-COMP:10208"/>
        <dbReference type="Rhea" id="RHEA-COMP:10311"/>
        <dbReference type="ChEBI" id="CHEBI:29973"/>
        <dbReference type="ChEBI" id="CHEBI:57856"/>
        <dbReference type="ChEBI" id="CHEBI:59789"/>
        <dbReference type="ChEBI" id="CHEBI:82795"/>
        <dbReference type="EC" id="2.1.1.80"/>
    </reaction>
</comment>
<evidence type="ECO:0000256" key="3">
    <source>
        <dbReference type="ARBA" id="ARBA00022603"/>
    </source>
</evidence>
<feature type="domain" description="CheR-type methyltransferase" evidence="7">
    <location>
        <begin position="1"/>
        <end position="267"/>
    </location>
</feature>
<dbReference type="InterPro" id="IPR022642">
    <property type="entry name" value="CheR_C"/>
</dbReference>
<dbReference type="EMBL" id="JBHSLI010000001">
    <property type="protein sequence ID" value="MFC5292340.1"/>
    <property type="molecule type" value="Genomic_DNA"/>
</dbReference>
<dbReference type="SMART" id="SM00138">
    <property type="entry name" value="MeTrc"/>
    <property type="match status" value="1"/>
</dbReference>
<dbReference type="InterPro" id="IPR036804">
    <property type="entry name" value="CheR_N_sf"/>
</dbReference>
<keyword evidence="4" id="KW-0808">Transferase</keyword>
<dbReference type="Gene3D" id="3.40.50.150">
    <property type="entry name" value="Vaccinia Virus protein VP39"/>
    <property type="match status" value="1"/>
</dbReference>
<evidence type="ECO:0000256" key="5">
    <source>
        <dbReference type="ARBA" id="ARBA00022691"/>
    </source>
</evidence>
<dbReference type="Pfam" id="PF01739">
    <property type="entry name" value="CheR"/>
    <property type="match status" value="1"/>
</dbReference>
<dbReference type="Gene3D" id="1.10.155.10">
    <property type="entry name" value="Chemotaxis receptor methyltransferase CheR, N-terminal domain"/>
    <property type="match status" value="1"/>
</dbReference>
<accession>A0ABW0F3C2</accession>
<dbReference type="PROSITE" id="PS50123">
    <property type="entry name" value="CHER"/>
    <property type="match status" value="1"/>
</dbReference>
<reference evidence="9" key="1">
    <citation type="journal article" date="2019" name="Int. J. Syst. Evol. Microbiol.">
        <title>The Global Catalogue of Microorganisms (GCM) 10K type strain sequencing project: providing services to taxonomists for standard genome sequencing and annotation.</title>
        <authorList>
            <consortium name="The Broad Institute Genomics Platform"/>
            <consortium name="The Broad Institute Genome Sequencing Center for Infectious Disease"/>
            <person name="Wu L."/>
            <person name="Ma J."/>
        </authorList>
    </citation>
    <scope>NUCLEOTIDE SEQUENCE [LARGE SCALE GENOMIC DNA]</scope>
    <source>
        <strain evidence="9">CGMCC 1.15643</strain>
    </source>
</reference>
<dbReference type="GO" id="GO:0008168">
    <property type="term" value="F:methyltransferase activity"/>
    <property type="evidence" value="ECO:0007669"/>
    <property type="project" value="UniProtKB-KW"/>
</dbReference>